<keyword evidence="2" id="KW-1185">Reference proteome</keyword>
<organism evidence="1 2">
    <name type="scientific">Kwoniella heveanensis BCC8398</name>
    <dbReference type="NCBI Taxonomy" id="1296120"/>
    <lineage>
        <taxon>Eukaryota</taxon>
        <taxon>Fungi</taxon>
        <taxon>Dikarya</taxon>
        <taxon>Basidiomycota</taxon>
        <taxon>Agaricomycotina</taxon>
        <taxon>Tremellomycetes</taxon>
        <taxon>Tremellales</taxon>
        <taxon>Cryptococcaceae</taxon>
        <taxon>Kwoniella</taxon>
    </lineage>
</organism>
<protein>
    <submittedName>
        <fullName evidence="1">Uncharacterized protein</fullName>
    </submittedName>
</protein>
<evidence type="ECO:0000313" key="1">
    <source>
        <dbReference type="EMBL" id="OCF37493.1"/>
    </source>
</evidence>
<reference evidence="1 2" key="1">
    <citation type="submission" date="2013-07" db="EMBL/GenBank/DDBJ databases">
        <title>The Genome Sequence of Cryptococcus heveanensis BCC8398.</title>
        <authorList>
            <consortium name="The Broad Institute Genome Sequencing Platform"/>
            <person name="Cuomo C."/>
            <person name="Litvintseva A."/>
            <person name="Chen Y."/>
            <person name="Heitman J."/>
            <person name="Sun S."/>
            <person name="Springer D."/>
            <person name="Dromer F."/>
            <person name="Young S.K."/>
            <person name="Zeng Q."/>
            <person name="Gargeya S."/>
            <person name="Fitzgerald M."/>
            <person name="Abouelleil A."/>
            <person name="Alvarado L."/>
            <person name="Berlin A.M."/>
            <person name="Chapman S.B."/>
            <person name="Dewar J."/>
            <person name="Goldberg J."/>
            <person name="Griggs A."/>
            <person name="Gujja S."/>
            <person name="Hansen M."/>
            <person name="Howarth C."/>
            <person name="Imamovic A."/>
            <person name="Larimer J."/>
            <person name="McCowan C."/>
            <person name="Murphy C."/>
            <person name="Pearson M."/>
            <person name="Priest M."/>
            <person name="Roberts A."/>
            <person name="Saif S."/>
            <person name="Shea T."/>
            <person name="Sykes S."/>
            <person name="Wortman J."/>
            <person name="Nusbaum C."/>
            <person name="Birren B."/>
        </authorList>
    </citation>
    <scope>NUCLEOTIDE SEQUENCE [LARGE SCALE GENOMIC DNA]</scope>
    <source>
        <strain evidence="1 2">BCC8398</strain>
    </source>
</reference>
<dbReference type="InterPro" id="IPR013083">
    <property type="entry name" value="Znf_RING/FYVE/PHD"/>
</dbReference>
<dbReference type="EMBL" id="KV700122">
    <property type="protein sequence ID" value="OCF37493.1"/>
    <property type="molecule type" value="Genomic_DNA"/>
</dbReference>
<accession>A0A1B9H2J4</accession>
<dbReference type="Gene3D" id="3.30.40.10">
    <property type="entry name" value="Zinc/RING finger domain, C3HC4 (zinc finger)"/>
    <property type="match status" value="1"/>
</dbReference>
<dbReference type="SUPFAM" id="SSF57850">
    <property type="entry name" value="RING/U-box"/>
    <property type="match status" value="1"/>
</dbReference>
<dbReference type="Proteomes" id="UP000092666">
    <property type="component" value="Unassembled WGS sequence"/>
</dbReference>
<evidence type="ECO:0000313" key="2">
    <source>
        <dbReference type="Proteomes" id="UP000092666"/>
    </source>
</evidence>
<proteinExistence type="predicted"/>
<gene>
    <name evidence="1" type="ORF">I316_00617</name>
</gene>
<name>A0A1B9H2J4_9TREE</name>
<dbReference type="AlphaFoldDB" id="A0A1B9H2J4"/>
<sequence length="158" mass="18227">MYIYSFSPWAFDARPALGQRDEPNDVELWQEMRGTIGLIQKAKGEKQKAKKLTRLIRCRRPRETEELKEELSYPVCINVAPVAAKDHGYVFSWSCIVEWVRQQSLLYLRPHDVATDVPEVEANCPLCRAVIEANHASTPVSGMVKTPERWLKLQWQTS</sequence>
<reference evidence="2" key="2">
    <citation type="submission" date="2013-12" db="EMBL/GenBank/DDBJ databases">
        <title>Evolution of pathogenesis and genome organization in the Tremellales.</title>
        <authorList>
            <person name="Cuomo C."/>
            <person name="Litvintseva A."/>
            <person name="Heitman J."/>
            <person name="Chen Y."/>
            <person name="Sun S."/>
            <person name="Springer D."/>
            <person name="Dromer F."/>
            <person name="Young S."/>
            <person name="Zeng Q."/>
            <person name="Chapman S."/>
            <person name="Gujja S."/>
            <person name="Saif S."/>
            <person name="Birren B."/>
        </authorList>
    </citation>
    <scope>NUCLEOTIDE SEQUENCE [LARGE SCALE GENOMIC DNA]</scope>
    <source>
        <strain evidence="2">BCC8398</strain>
    </source>
</reference>